<dbReference type="SUPFAM" id="SSF54373">
    <property type="entry name" value="FAD-linked reductases, C-terminal domain"/>
    <property type="match status" value="1"/>
</dbReference>
<dbReference type="RefSeq" id="WP_309490620.1">
    <property type="nucleotide sequence ID" value="NZ_JAENIG010000009.1"/>
</dbReference>
<dbReference type="InterPro" id="IPR036188">
    <property type="entry name" value="FAD/NAD-bd_sf"/>
</dbReference>
<reference evidence="2" key="1">
    <citation type="submission" date="2021-01" db="EMBL/GenBank/DDBJ databases">
        <title>Modified the classification status of verrucomicrobia.</title>
        <authorList>
            <person name="Feng X."/>
        </authorList>
    </citation>
    <scope>NUCLEOTIDE SEQUENCE</scope>
    <source>
        <strain evidence="2">5K15</strain>
    </source>
</reference>
<name>A0AAE2SCQ3_9BACT</name>
<dbReference type="PANTHER" id="PTHR35276">
    <property type="entry name" value="S-ADENOSYL-L-METHIONINE-DEPENDENT METHYLTRANSFERASES SUPERFAMILY PROTEIN"/>
    <property type="match status" value="1"/>
</dbReference>
<organism evidence="2 3">
    <name type="scientific">Oceaniferula flava</name>
    <dbReference type="NCBI Taxonomy" id="2800421"/>
    <lineage>
        <taxon>Bacteria</taxon>
        <taxon>Pseudomonadati</taxon>
        <taxon>Verrucomicrobiota</taxon>
        <taxon>Verrucomicrobiia</taxon>
        <taxon>Verrucomicrobiales</taxon>
        <taxon>Verrucomicrobiaceae</taxon>
        <taxon>Oceaniferula</taxon>
    </lineage>
</organism>
<evidence type="ECO:0000313" key="2">
    <source>
        <dbReference type="EMBL" id="MBK1856008.1"/>
    </source>
</evidence>
<dbReference type="Gene3D" id="3.50.50.60">
    <property type="entry name" value="FAD/NAD(P)-binding domain"/>
    <property type="match status" value="1"/>
</dbReference>
<dbReference type="Gene3D" id="3.40.50.150">
    <property type="entry name" value="Vaccinia Virus protein VP39"/>
    <property type="match status" value="1"/>
</dbReference>
<dbReference type="Pfam" id="PF01266">
    <property type="entry name" value="DAO"/>
    <property type="match status" value="1"/>
</dbReference>
<dbReference type="SUPFAM" id="SSF51905">
    <property type="entry name" value="FAD/NAD(P)-binding domain"/>
    <property type="match status" value="1"/>
</dbReference>
<proteinExistence type="predicted"/>
<feature type="domain" description="FAD dependent oxidoreductase" evidence="1">
    <location>
        <begin position="2"/>
        <end position="321"/>
    </location>
</feature>
<evidence type="ECO:0000259" key="1">
    <source>
        <dbReference type="Pfam" id="PF01266"/>
    </source>
</evidence>
<protein>
    <submittedName>
        <fullName evidence="2">FAD-dependent oxidoreductase</fullName>
    </submittedName>
</protein>
<dbReference type="Gene3D" id="3.30.9.10">
    <property type="entry name" value="D-Amino Acid Oxidase, subunit A, domain 2"/>
    <property type="match status" value="1"/>
</dbReference>
<comment type="caution">
    <text evidence="2">The sequence shown here is derived from an EMBL/GenBank/DDBJ whole genome shotgun (WGS) entry which is preliminary data.</text>
</comment>
<sequence length="530" mass="57855">MIIGQGLAGSTLAMSLLARGQRLLVVDRQDAGSSSRVAAGLVTPVTGKGLNPAWRQHEYLPAAVDFYQKLEKKTGEKFYHPMDVVRIFGSEKEQTKWRGKADEHQRWGSETDLSKCQLTAEHGGVRMHDGAWLDTRKFLDVVRNRLITEDAWREAEFSEKDVRFSEGSISWQDVTAKKIILCQGAYGLGQGGWFGNVPHRSAKGEILTLNVDGLDSDKRYHANGWLAPRGDGTWKAGATYEWNRLDSEPTAGGREEVMEKISSWCPADLKVVGHEAGVRPIIRNSRPVIGFHAEHKQVGFFNGLGSKGSLMAPAVATHFAEVLTSECEIDPELVFPTANHSQHLISGSLIASAHAAVRECVSDGDTVIDATVGNGHDTLFLAKTVGAGGQVIGFDIQQQAIESARIRLTEGGVGDDVVQLHVRSHAEMEDVVQGEVSCVMFNLGYLPGADKSLITKEDSTLRALSQAVALLKSGGLLSVMCYPGHAGGDTEAAQVKRWLLGLPEEQYEMHLYQRSGYRSSTPFLLLARKK</sequence>
<keyword evidence="3" id="KW-1185">Reference proteome</keyword>
<dbReference type="AlphaFoldDB" id="A0AAE2SCQ3"/>
<dbReference type="InterPro" id="IPR010719">
    <property type="entry name" value="MnmM_MeTrfase"/>
</dbReference>
<dbReference type="SUPFAM" id="SSF53335">
    <property type="entry name" value="S-adenosyl-L-methionine-dependent methyltransferases"/>
    <property type="match status" value="1"/>
</dbReference>
<dbReference type="CDD" id="cd02440">
    <property type="entry name" value="AdoMet_MTases"/>
    <property type="match status" value="1"/>
</dbReference>
<dbReference type="InterPro" id="IPR006076">
    <property type="entry name" value="FAD-dep_OxRdtase"/>
</dbReference>
<dbReference type="InterPro" id="IPR029063">
    <property type="entry name" value="SAM-dependent_MTases_sf"/>
</dbReference>
<dbReference type="Pfam" id="PF06962">
    <property type="entry name" value="rRNA_methylase"/>
    <property type="match status" value="1"/>
</dbReference>
<accession>A0AAE2SCQ3</accession>
<gene>
    <name evidence="2" type="ORF">JIN83_13630</name>
</gene>
<evidence type="ECO:0000313" key="3">
    <source>
        <dbReference type="Proteomes" id="UP000634206"/>
    </source>
</evidence>
<dbReference type="EMBL" id="JAENIG010000009">
    <property type="protein sequence ID" value="MBK1856008.1"/>
    <property type="molecule type" value="Genomic_DNA"/>
</dbReference>
<dbReference type="Proteomes" id="UP000634206">
    <property type="component" value="Unassembled WGS sequence"/>
</dbReference>
<dbReference type="PANTHER" id="PTHR35276:SF1">
    <property type="entry name" value="TRNA (MNM(5)S(2)U34)-METHYLTRANSFERASE, CHLOROPLASTIC"/>
    <property type="match status" value="1"/>
</dbReference>